<protein>
    <submittedName>
        <fullName evidence="2">Expressed protein</fullName>
    </submittedName>
</protein>
<accession>Q10SN9</accession>
<dbReference type="InterPro" id="IPR022256">
    <property type="entry name" value="DUF3778"/>
</dbReference>
<evidence type="ECO:0000259" key="1">
    <source>
        <dbReference type="Pfam" id="PF12620"/>
    </source>
</evidence>
<dbReference type="AlphaFoldDB" id="Q10SN9"/>
<name>Q10SN9_ORYSJ</name>
<dbReference type="Pfam" id="PF12620">
    <property type="entry name" value="DUF3778"/>
    <property type="match status" value="1"/>
</dbReference>
<organism evidence="2">
    <name type="scientific">Oryza sativa subsp. japonica</name>
    <name type="common">Rice</name>
    <dbReference type="NCBI Taxonomy" id="39947"/>
    <lineage>
        <taxon>Eukaryota</taxon>
        <taxon>Viridiplantae</taxon>
        <taxon>Streptophyta</taxon>
        <taxon>Embryophyta</taxon>
        <taxon>Tracheophyta</taxon>
        <taxon>Spermatophyta</taxon>
        <taxon>Magnoliopsida</taxon>
        <taxon>Liliopsida</taxon>
        <taxon>Poales</taxon>
        <taxon>Poaceae</taxon>
        <taxon>BOP clade</taxon>
        <taxon>Oryzoideae</taxon>
        <taxon>Oryzeae</taxon>
        <taxon>Oryzinae</taxon>
        <taxon>Oryza</taxon>
        <taxon>Oryza sativa</taxon>
    </lineage>
</organism>
<gene>
    <name evidence="2" type="ordered locus">LOC_Os03g02470</name>
</gene>
<evidence type="ECO:0000313" key="2">
    <source>
        <dbReference type="EMBL" id="ABF93647.1"/>
    </source>
</evidence>
<dbReference type="EMBL" id="DP000009">
    <property type="protein sequence ID" value="ABF93647.1"/>
    <property type="molecule type" value="Genomic_DNA"/>
</dbReference>
<proteinExistence type="predicted"/>
<reference evidence="2" key="1">
    <citation type="journal article" date="2005" name="Genome Res.">
        <title>Sequence, annotation, and analysis of synteny between rice chromosome 3 and diverged grass species.</title>
        <authorList>
            <consortium name="Rice Chromosome 3 Sequencing Consortium"/>
            <person name="Buell C.R."/>
            <person name="Yuan Q."/>
            <person name="Ouyang S."/>
            <person name="Liu J."/>
            <person name="Zhu W."/>
            <person name="Wang A."/>
            <person name="Maiti R."/>
            <person name="Haas B."/>
            <person name="Wortman J."/>
            <person name="Pertea M."/>
            <person name="Jones K.M."/>
            <person name="Kim M."/>
            <person name="Overton L."/>
            <person name="Tsitrin T."/>
            <person name="Fadrosh D."/>
            <person name="Bera J."/>
            <person name="Weaver B."/>
            <person name="Jin S."/>
            <person name="Johri S."/>
            <person name="Reardon M."/>
            <person name="Webb K."/>
            <person name="Hill J."/>
            <person name="Moffat K."/>
            <person name="Tallon L."/>
            <person name="Van Aken S."/>
            <person name="Lewis M."/>
            <person name="Utterback T."/>
            <person name="Feldblyum T."/>
            <person name="Zismann V."/>
            <person name="Iobst S."/>
            <person name="Hsiao J."/>
            <person name="de Vazeille A.R."/>
            <person name="Salzberg S.L."/>
            <person name="White O."/>
            <person name="Fraser C."/>
            <person name="Yu Y."/>
            <person name="Kim H."/>
            <person name="Rambo T."/>
            <person name="Currie J."/>
            <person name="Collura K."/>
            <person name="Kernodle-Thompson S."/>
            <person name="Wei F."/>
            <person name="Kudrna K."/>
            <person name="Ammiraju J.S."/>
            <person name="Luo M."/>
            <person name="Goicoechea J.L."/>
            <person name="Wing R.A."/>
            <person name="Henry D."/>
            <person name="Oates R."/>
            <person name="Palmer M."/>
            <person name="Pries G."/>
            <person name="Saski C."/>
            <person name="Simmons J."/>
            <person name="Soderlund C."/>
            <person name="Nelson W."/>
            <person name="de la Bastide M."/>
            <person name="Spiegel L."/>
            <person name="Nascimento L."/>
            <person name="Huang E."/>
            <person name="Preston R."/>
            <person name="Zutavern T."/>
            <person name="Palmer L."/>
            <person name="O'Shaughnessy A."/>
            <person name="Dike S."/>
            <person name="McCombie W.R."/>
            <person name="Minx P."/>
            <person name="Cordum H."/>
            <person name="Wilson R."/>
            <person name="Jin W."/>
            <person name="Lee H.R."/>
            <person name="Jiang J."/>
            <person name="Jackson S."/>
        </authorList>
    </citation>
    <scope>NUCLEOTIDE SEQUENCE [LARGE SCALE GENOMIC DNA]</scope>
</reference>
<sequence>MPRKRTTKTVFFSLIESYRSARHLPSKLSQTIEPQCLLLEACGSPLLFHGITDISNGVFDRAIARLPHDLKYCGWISQGGRSLLCQTSISSALATPDCGKFSYSAGGRKSSSFEVAGHSLRWIWMASTDFRDLFVHLILGAVPFLSDALSRVVSGEGGLTHAQIVVIFGGLGGAELAELLEQFVLADSSHASIPNIVSTDNTSINLLLCLNQLCLNQLSKQQHKSWASKEHAMNPLHHTGNQQATQQGKAGPAILCMPATKSPSQSSPMGYILSSSIHVEVIVRVEHRLSVRLWSAGILLVFLRFNDDFHGNHWLSPVKPPTYLRLNSKAQLVPNPWRQPEGSLAGQMGSTFEEALGCNRRGNAADLRRLYSLLLLYQMIWKFASIIQSLPFRKMVLNVCCYQFLAR</sequence>
<reference evidence="2" key="2">
    <citation type="submission" date="2006-06" db="EMBL/GenBank/DDBJ databases">
        <authorList>
            <person name="Buell R."/>
            <person name="Wing R.A."/>
            <person name="McCombie W.A."/>
            <person name="Ouyang S."/>
        </authorList>
    </citation>
    <scope>NUCLEOTIDE SEQUENCE</scope>
</reference>
<feature type="domain" description="DUF3778" evidence="1">
    <location>
        <begin position="272"/>
        <end position="321"/>
    </location>
</feature>